<sequence>MKQHVKWFRYISKILEDNFQGGGEVRTVPFDSPVSGLVRLGPLGVASETKSDLDVGIFFSERCEFAGLVQKAVQLRTALLDFSVDNSSKRDPKQKKIRPRQTGREACRHRMETGGPGDDAAVFAAALLEAQWAKACGFAKSEFPFLQLGTTGHTGLVLVWLQLTAVKEAEEVSEALPVLPLDLDSLIGPIEAFTALRERQKVVRAAQRAASSAGATGAPRLSESADDRRDGDKNEEVKENGDSGEFFDVLSGASEKGRADQRDSQADRLTCSGALTEKDSEDREETESLDSYASAESAPDRRFQRNAIISREHGALSERNSGDREETESLDSYASAESAPDRRFQRNAITSREHGVPPSKVAERLMINRGFRYGKGLGATTQGVKALLYFVQCGKRVPGICSMPTDCAPGSLCIYEREKDTLAAVETTREQLDDAEEVVQRKLRQEAQKDQEISRLKEVAEEQKAQSDFDLYEAQAKASRLEEELEEEKEGREERRTTYLNGISEQNQ</sequence>
<feature type="compositionally biased region" description="Basic and acidic residues" evidence="1">
    <location>
        <begin position="223"/>
        <end position="241"/>
    </location>
</feature>
<accession>A0A0G4FEA3</accession>
<organism evidence="3">
    <name type="scientific">Chromera velia CCMP2878</name>
    <dbReference type="NCBI Taxonomy" id="1169474"/>
    <lineage>
        <taxon>Eukaryota</taxon>
        <taxon>Sar</taxon>
        <taxon>Alveolata</taxon>
        <taxon>Colpodellida</taxon>
        <taxon>Chromeraceae</taxon>
        <taxon>Chromera</taxon>
    </lineage>
</organism>
<feature type="region of interest" description="Disordered" evidence="1">
    <location>
        <begin position="86"/>
        <end position="105"/>
    </location>
</feature>
<feature type="compositionally biased region" description="Low complexity" evidence="1">
    <location>
        <begin position="207"/>
        <end position="218"/>
    </location>
</feature>
<feature type="compositionally biased region" description="Basic and acidic residues" evidence="1">
    <location>
        <begin position="255"/>
        <end position="266"/>
    </location>
</feature>
<name>A0A0G4FEA3_9ALVE</name>
<protein>
    <recommendedName>
        <fullName evidence="2">G-patch domain-containing protein</fullName>
    </recommendedName>
</protein>
<gene>
    <name evidence="3" type="ORF">Cvel_16573</name>
</gene>
<evidence type="ECO:0000259" key="2">
    <source>
        <dbReference type="PROSITE" id="PS50174"/>
    </source>
</evidence>
<dbReference type="GO" id="GO:0003676">
    <property type="term" value="F:nucleic acid binding"/>
    <property type="evidence" value="ECO:0007669"/>
    <property type="project" value="InterPro"/>
</dbReference>
<feature type="compositionally biased region" description="Basic and acidic residues" evidence="1">
    <location>
        <begin position="310"/>
        <end position="324"/>
    </location>
</feature>
<dbReference type="PROSITE" id="PS50174">
    <property type="entry name" value="G_PATCH"/>
    <property type="match status" value="1"/>
</dbReference>
<reference evidence="3" key="1">
    <citation type="submission" date="2014-11" db="EMBL/GenBank/DDBJ databases">
        <authorList>
            <person name="Otto D Thomas"/>
            <person name="Naeem Raeece"/>
        </authorList>
    </citation>
    <scope>NUCLEOTIDE SEQUENCE</scope>
</reference>
<feature type="region of interest" description="Disordered" evidence="1">
    <location>
        <begin position="207"/>
        <end position="357"/>
    </location>
</feature>
<proteinExistence type="predicted"/>
<feature type="compositionally biased region" description="Basic residues" evidence="1">
    <location>
        <begin position="92"/>
        <end position="101"/>
    </location>
</feature>
<dbReference type="EMBL" id="CDMZ01000311">
    <property type="protein sequence ID" value="CEM11541.1"/>
    <property type="molecule type" value="Genomic_DNA"/>
</dbReference>
<dbReference type="AlphaFoldDB" id="A0A0G4FEA3"/>
<feature type="compositionally biased region" description="Polar residues" evidence="1">
    <location>
        <begin position="498"/>
        <end position="508"/>
    </location>
</feature>
<feature type="region of interest" description="Disordered" evidence="1">
    <location>
        <begin position="480"/>
        <end position="508"/>
    </location>
</feature>
<dbReference type="VEuPathDB" id="CryptoDB:Cvel_16573"/>
<evidence type="ECO:0000256" key="1">
    <source>
        <dbReference type="SAM" id="MobiDB-lite"/>
    </source>
</evidence>
<dbReference type="InterPro" id="IPR000467">
    <property type="entry name" value="G_patch_dom"/>
</dbReference>
<feature type="domain" description="G-patch" evidence="2">
    <location>
        <begin position="358"/>
        <end position="385"/>
    </location>
</feature>
<evidence type="ECO:0000313" key="3">
    <source>
        <dbReference type="EMBL" id="CEM11541.1"/>
    </source>
</evidence>